<comment type="caution">
    <text evidence="1">The sequence shown here is derived from an EMBL/GenBank/DDBJ whole genome shotgun (WGS) entry which is preliminary data.</text>
</comment>
<gene>
    <name evidence="1" type="ORF">NA66_101523</name>
</gene>
<proteinExistence type="predicted"/>
<evidence type="ECO:0000313" key="1">
    <source>
        <dbReference type="EMBL" id="PXX30247.1"/>
    </source>
</evidence>
<reference evidence="1 2" key="1">
    <citation type="submission" date="2018-05" db="EMBL/GenBank/DDBJ databases">
        <title>Comparative genomics of bacterial root endophytes of switchgrass collected from native prairies over two seasons.</title>
        <authorList>
            <person name="Tang Y."/>
        </authorList>
    </citation>
    <scope>NUCLEOTIDE SEQUENCE [LARGE SCALE GENOMIC DNA]</scope>
    <source>
        <strain evidence="1 2">NFIX32</strain>
    </source>
</reference>
<dbReference type="EMBL" id="QJJY01000015">
    <property type="protein sequence ID" value="PXX30247.1"/>
    <property type="molecule type" value="Genomic_DNA"/>
</dbReference>
<evidence type="ECO:0000313" key="2">
    <source>
        <dbReference type="Proteomes" id="UP000247755"/>
    </source>
</evidence>
<organism evidence="1 2">
    <name type="scientific">Burkholderia pyrrocinia</name>
    <name type="common">Pseudomonas pyrrocinia</name>
    <dbReference type="NCBI Taxonomy" id="60550"/>
    <lineage>
        <taxon>Bacteria</taxon>
        <taxon>Pseudomonadati</taxon>
        <taxon>Pseudomonadota</taxon>
        <taxon>Betaproteobacteria</taxon>
        <taxon>Burkholderiales</taxon>
        <taxon>Burkholderiaceae</taxon>
        <taxon>Burkholderia</taxon>
        <taxon>Burkholderia cepacia complex</taxon>
    </lineage>
</organism>
<dbReference type="Proteomes" id="UP000247755">
    <property type="component" value="Unassembled WGS sequence"/>
</dbReference>
<dbReference type="AlphaFoldDB" id="A0A318IXY2"/>
<accession>A0A318IXY2</accession>
<dbReference type="RefSeq" id="WP_239483269.1">
    <property type="nucleotide sequence ID" value="NZ_QJJY01000015.1"/>
</dbReference>
<protein>
    <submittedName>
        <fullName evidence="1">Uncharacterized protein</fullName>
    </submittedName>
</protein>
<name>A0A318IXY2_BURPY</name>
<sequence>MPDAKDWLDIDYRTLFYSTDSDNRASQRVASRLGLAPRGMTLRIA</sequence>